<organism evidence="3 4">
    <name type="scientific">Angustibacter aerolatus</name>
    <dbReference type="NCBI Taxonomy" id="1162965"/>
    <lineage>
        <taxon>Bacteria</taxon>
        <taxon>Bacillati</taxon>
        <taxon>Actinomycetota</taxon>
        <taxon>Actinomycetes</taxon>
        <taxon>Kineosporiales</taxon>
        <taxon>Kineosporiaceae</taxon>
    </lineage>
</organism>
<evidence type="ECO:0000256" key="1">
    <source>
        <dbReference type="SAM" id="MobiDB-lite"/>
    </source>
</evidence>
<dbReference type="InterPro" id="IPR003018">
    <property type="entry name" value="GAF"/>
</dbReference>
<dbReference type="InterPro" id="IPR029016">
    <property type="entry name" value="GAF-like_dom_sf"/>
</dbReference>
<evidence type="ECO:0000313" key="4">
    <source>
        <dbReference type="Proteomes" id="UP001157017"/>
    </source>
</evidence>
<feature type="compositionally biased region" description="Low complexity" evidence="1">
    <location>
        <begin position="153"/>
        <end position="164"/>
    </location>
</feature>
<dbReference type="Gene3D" id="3.30.450.40">
    <property type="match status" value="1"/>
</dbReference>
<feature type="compositionally biased region" description="Basic residues" evidence="1">
    <location>
        <begin position="131"/>
        <end position="148"/>
    </location>
</feature>
<feature type="domain" description="GAF" evidence="2">
    <location>
        <begin position="2"/>
        <end position="110"/>
    </location>
</feature>
<feature type="region of interest" description="Disordered" evidence="1">
    <location>
        <begin position="107"/>
        <end position="164"/>
    </location>
</feature>
<protein>
    <recommendedName>
        <fullName evidence="2">GAF domain-containing protein</fullName>
    </recommendedName>
</protein>
<dbReference type="Proteomes" id="UP001157017">
    <property type="component" value="Unassembled WGS sequence"/>
</dbReference>
<dbReference type="EMBL" id="BSUZ01000001">
    <property type="protein sequence ID" value="GMA87920.1"/>
    <property type="molecule type" value="Genomic_DNA"/>
</dbReference>
<name>A0ABQ6JKY9_9ACTN</name>
<evidence type="ECO:0000313" key="3">
    <source>
        <dbReference type="EMBL" id="GMA87920.1"/>
    </source>
</evidence>
<accession>A0ABQ6JKY9</accession>
<gene>
    <name evidence="3" type="ORF">GCM10025868_31700</name>
</gene>
<sequence>MARVLEVDGAGVMAPAHDSLLRFVFATSDPSRMADQMQEVLQDGPCVAAAASGEIVNVGDLTHEGDWPLFQARAVDAGLHAVTAIPLRARDTTWGVLDLYRERAERLDDAEPGGRRPAGEPGDLLPGGDRRPRHRPHRAGGARPPRHARPADRAAGALGVPRAA</sequence>
<dbReference type="SUPFAM" id="SSF55781">
    <property type="entry name" value="GAF domain-like"/>
    <property type="match status" value="1"/>
</dbReference>
<comment type="caution">
    <text evidence="3">The sequence shown here is derived from an EMBL/GenBank/DDBJ whole genome shotgun (WGS) entry which is preliminary data.</text>
</comment>
<feature type="compositionally biased region" description="Basic and acidic residues" evidence="1">
    <location>
        <begin position="107"/>
        <end position="118"/>
    </location>
</feature>
<proteinExistence type="predicted"/>
<keyword evidence="4" id="KW-1185">Reference proteome</keyword>
<reference evidence="4" key="1">
    <citation type="journal article" date="2019" name="Int. J. Syst. Evol. Microbiol.">
        <title>The Global Catalogue of Microorganisms (GCM) 10K type strain sequencing project: providing services to taxonomists for standard genome sequencing and annotation.</title>
        <authorList>
            <consortium name="The Broad Institute Genomics Platform"/>
            <consortium name="The Broad Institute Genome Sequencing Center for Infectious Disease"/>
            <person name="Wu L."/>
            <person name="Ma J."/>
        </authorList>
    </citation>
    <scope>NUCLEOTIDE SEQUENCE [LARGE SCALE GENOMIC DNA]</scope>
    <source>
        <strain evidence="4">NBRC 108730</strain>
    </source>
</reference>
<evidence type="ECO:0000259" key="2">
    <source>
        <dbReference type="Pfam" id="PF01590"/>
    </source>
</evidence>
<dbReference type="Pfam" id="PF01590">
    <property type="entry name" value="GAF"/>
    <property type="match status" value="1"/>
</dbReference>